<protein>
    <submittedName>
        <fullName evidence="2">Uncharacterized protein</fullName>
    </submittedName>
</protein>
<reference evidence="2 3" key="1">
    <citation type="journal article" date="2023" name="Arcadia Sci">
        <title>De novo assembly of a long-read Amblyomma americanum tick genome.</title>
        <authorList>
            <person name="Chou S."/>
            <person name="Poskanzer K.E."/>
            <person name="Rollins M."/>
            <person name="Thuy-Boun P.S."/>
        </authorList>
    </citation>
    <scope>NUCLEOTIDE SEQUENCE [LARGE SCALE GENOMIC DNA]</scope>
    <source>
        <strain evidence="2">F_SG_1</strain>
        <tissue evidence="2">Salivary glands</tissue>
    </source>
</reference>
<feature type="region of interest" description="Disordered" evidence="1">
    <location>
        <begin position="139"/>
        <end position="182"/>
    </location>
</feature>
<keyword evidence="3" id="KW-1185">Reference proteome</keyword>
<dbReference type="AlphaFoldDB" id="A0AAQ4DPB8"/>
<comment type="caution">
    <text evidence="2">The sequence shown here is derived from an EMBL/GenBank/DDBJ whole genome shotgun (WGS) entry which is preliminary data.</text>
</comment>
<dbReference type="EMBL" id="JARKHS020028401">
    <property type="protein sequence ID" value="KAK8764308.1"/>
    <property type="molecule type" value="Genomic_DNA"/>
</dbReference>
<sequence>MADLKSAITSAVHKLVDPKWRGAVSAVRDYVDLTSAEMSDADKESVLKDLGVKTTLAAMKDKKGEVLSELQSLIRSSTPWQLLGIDSNSNGAADGGGDNNNNFKREYEEAVKGKNGGPVARKTIFDFINEKYPVAPAAPAASAAPAPPAPSSPAPAPPVSEPSQVSAQASAQVPVQVPERVPEQVPTKRRALFAVNVTAYDDCVKRLSTLILPDLNPNNYTVFDVPLQEVKAPALSFPTAAAESNAAERVAEIKTVVLAKIRGSTGGDVTFKWPFADHSRLSWFAVLRNTKHLDSHKENVNVLCTCSSNPDDEIDVTYLSSRILAPGLLLANSKYRTVGYERKRHREEEETTSDDSNGRDDSNDSDDNSMQEEEEDAIYADVLKVLEEMTTVGSE</sequence>
<dbReference type="Proteomes" id="UP001321473">
    <property type="component" value="Unassembled WGS sequence"/>
</dbReference>
<gene>
    <name evidence="2" type="ORF">V5799_033083</name>
</gene>
<evidence type="ECO:0000256" key="1">
    <source>
        <dbReference type="SAM" id="MobiDB-lite"/>
    </source>
</evidence>
<evidence type="ECO:0000313" key="3">
    <source>
        <dbReference type="Proteomes" id="UP001321473"/>
    </source>
</evidence>
<feature type="compositionally biased region" description="Pro residues" evidence="1">
    <location>
        <begin position="145"/>
        <end position="160"/>
    </location>
</feature>
<name>A0AAQ4DPB8_AMBAM</name>
<organism evidence="2 3">
    <name type="scientific">Amblyomma americanum</name>
    <name type="common">Lone star tick</name>
    <dbReference type="NCBI Taxonomy" id="6943"/>
    <lineage>
        <taxon>Eukaryota</taxon>
        <taxon>Metazoa</taxon>
        <taxon>Ecdysozoa</taxon>
        <taxon>Arthropoda</taxon>
        <taxon>Chelicerata</taxon>
        <taxon>Arachnida</taxon>
        <taxon>Acari</taxon>
        <taxon>Parasitiformes</taxon>
        <taxon>Ixodida</taxon>
        <taxon>Ixodoidea</taxon>
        <taxon>Ixodidae</taxon>
        <taxon>Amblyomminae</taxon>
        <taxon>Amblyomma</taxon>
    </lineage>
</organism>
<evidence type="ECO:0000313" key="2">
    <source>
        <dbReference type="EMBL" id="KAK8764308.1"/>
    </source>
</evidence>
<proteinExistence type="predicted"/>
<feature type="region of interest" description="Disordered" evidence="1">
    <location>
        <begin position="341"/>
        <end position="377"/>
    </location>
</feature>
<accession>A0AAQ4DPB8</accession>
<feature type="compositionally biased region" description="Acidic residues" evidence="1">
    <location>
        <begin position="363"/>
        <end position="377"/>
    </location>
</feature>
<feature type="compositionally biased region" description="Low complexity" evidence="1">
    <location>
        <begin position="161"/>
        <end position="182"/>
    </location>
</feature>